<sequence length="89" mass="10309">MRRALLGEIERTCITRAKKSENIPHDYSNIVGIQESVHEILMNLNEIEIKKKKYGTRNALICVQGPGYITARDIVFYRPLWKSLIIHSI</sequence>
<accession>A0A3P6DNR5</accession>
<dbReference type="InterPro" id="IPR036643">
    <property type="entry name" value="RNApol_insert_sf"/>
</dbReference>
<dbReference type="EMBL" id="LR031642">
    <property type="protein sequence ID" value="VDD25614.1"/>
    <property type="molecule type" value="Genomic_DNA"/>
</dbReference>
<reference evidence="1" key="1">
    <citation type="submission" date="2018-11" db="EMBL/GenBank/DDBJ databases">
        <authorList>
            <consortium name="Genoscope - CEA"/>
            <person name="William W."/>
        </authorList>
    </citation>
    <scope>NUCLEOTIDE SEQUENCE</scope>
</reference>
<dbReference type="Gene3D" id="2.170.120.12">
    <property type="entry name" value="DNA-directed RNA polymerase, insert domain"/>
    <property type="match status" value="1"/>
</dbReference>
<gene>
    <name evidence="1" type="ORF">BRASC103T45482Z</name>
</gene>
<protein>
    <recommendedName>
        <fullName evidence="2">DNA-directed RNA polymerase</fullName>
    </recommendedName>
</protein>
<proteinExistence type="predicted"/>
<dbReference type="SUPFAM" id="SSF56553">
    <property type="entry name" value="Insert subdomain of RNA polymerase alpha subunit"/>
    <property type="match status" value="1"/>
</dbReference>
<name>A0A3P6DNR5_BRACM</name>
<evidence type="ECO:0000313" key="1">
    <source>
        <dbReference type="EMBL" id="VDD25614.1"/>
    </source>
</evidence>
<evidence type="ECO:0008006" key="2">
    <source>
        <dbReference type="Google" id="ProtNLM"/>
    </source>
</evidence>
<organism evidence="1">
    <name type="scientific">Brassica campestris</name>
    <name type="common">Field mustard</name>
    <dbReference type="NCBI Taxonomy" id="3711"/>
    <lineage>
        <taxon>Eukaryota</taxon>
        <taxon>Viridiplantae</taxon>
        <taxon>Streptophyta</taxon>
        <taxon>Embryophyta</taxon>
        <taxon>Tracheophyta</taxon>
        <taxon>Spermatophyta</taxon>
        <taxon>Magnoliopsida</taxon>
        <taxon>eudicotyledons</taxon>
        <taxon>Gunneridae</taxon>
        <taxon>Pentapetalae</taxon>
        <taxon>rosids</taxon>
        <taxon>malvids</taxon>
        <taxon>Brassicales</taxon>
        <taxon>Brassicaceae</taxon>
        <taxon>Brassiceae</taxon>
        <taxon>Brassica</taxon>
    </lineage>
</organism>
<dbReference type="AlphaFoldDB" id="A0A3P6DNR5"/>